<dbReference type="Proteomes" id="UP000831266">
    <property type="component" value="Segment"/>
</dbReference>
<evidence type="ECO:0000313" key="2">
    <source>
        <dbReference type="Proteomes" id="UP000831266"/>
    </source>
</evidence>
<proteinExistence type="predicted"/>
<name>A0AAE9GS75_9CAUD</name>
<dbReference type="KEGG" id="vg:80559380"/>
<dbReference type="Gene3D" id="1.10.10.10">
    <property type="entry name" value="Winged helix-like DNA-binding domain superfamily/Winged helix DNA-binding domain"/>
    <property type="match status" value="1"/>
</dbReference>
<sequence>MTACTRDECTDKATRRGLCHRHYMAHWNRERAYGRWESGYIDAQPTREHVERLRAAGLGTRTIAQTAGVTRSILQCLIHGKPRNGRREPPSHTISRRNADKILAVPVPTQPRRIGNVPALGTRRRLRALIANGYSQRDIVTRLGLTSDNLAPLVRGDREFVDPSTAQRIDALFRQLQLTPGTCERSRNRGRANRWPLPLDWDEDRIDDPDHEAERSQARTVVRDPERIEWRKQQVAKLTAAGQSAAEIAALLRCTPRTVVRDRIDLGISERAAS</sequence>
<reference evidence="1" key="1">
    <citation type="submission" date="2022-02" db="EMBL/GenBank/DDBJ databases">
        <authorList>
            <person name="Bastian A.M."/>
            <person name="Blankespoor M.J."/>
            <person name="Fynaardt G.K."/>
            <person name="Gilmeister S.A."/>
            <person name="Hurley E."/>
            <person name="Jones M."/>
            <person name="McKenney E.J."/>
            <person name="Olguin A.N."/>
            <person name="Rens M.N."/>
            <person name="Sterk A.E."/>
            <person name="Swart S.M."/>
            <person name="Thurm C.L."/>
            <person name="Trevino A."/>
            <person name="VanEgdom A."/>
            <person name="Veach M.C."/>
            <person name="Pavich L.R."/>
            <person name="Tolsma S."/>
            <person name="Garlena R.A."/>
            <person name="Russell D.A."/>
            <person name="Jacobs-Sera D."/>
            <person name="Hatfull G.F."/>
        </authorList>
    </citation>
    <scope>NUCLEOTIDE SEQUENCE</scope>
</reference>
<dbReference type="GeneID" id="80559380"/>
<accession>A0AAE9GS75</accession>
<dbReference type="EMBL" id="OM818327">
    <property type="protein sequence ID" value="UOK18043.1"/>
    <property type="molecule type" value="Genomic_DNA"/>
</dbReference>
<dbReference type="InterPro" id="IPR036388">
    <property type="entry name" value="WH-like_DNA-bd_sf"/>
</dbReference>
<protein>
    <submittedName>
        <fullName evidence="1">Helix-turn-helix DNA binding domain protein</fullName>
    </submittedName>
</protein>
<dbReference type="RefSeq" id="YP_010842587.1">
    <property type="nucleotide sequence ID" value="NC_079142.1"/>
</dbReference>
<evidence type="ECO:0000313" key="1">
    <source>
        <dbReference type="EMBL" id="UOK18043.1"/>
    </source>
</evidence>
<organism evidence="1 2">
    <name type="scientific">Gordonia phage Santhid</name>
    <dbReference type="NCBI Taxonomy" id="2927281"/>
    <lineage>
        <taxon>Viruses</taxon>
        <taxon>Duplodnaviria</taxon>
        <taxon>Heunggongvirae</taxon>
        <taxon>Uroviricota</taxon>
        <taxon>Caudoviricetes</taxon>
        <taxon>Santhisvirus</taxon>
        <taxon>Santhisvirus santhid</taxon>
    </lineage>
</organism>
<keyword evidence="2" id="KW-1185">Reference proteome</keyword>
<gene>
    <name evidence="1" type="primary">49</name>
    <name evidence="1" type="ORF">SEA_SANTHID_49</name>
</gene>